<dbReference type="RefSeq" id="WP_078717237.1">
    <property type="nucleotide sequence ID" value="NZ_FUYC01000006.1"/>
</dbReference>
<dbReference type="STRING" id="1121449.SAMN02745704_01673"/>
<gene>
    <name evidence="2" type="ORF">SAMN02745704_01673</name>
</gene>
<accession>A0A1T4X335</accession>
<keyword evidence="3" id="KW-1185">Reference proteome</keyword>
<dbReference type="SUPFAM" id="SSF48695">
    <property type="entry name" value="Multiheme cytochromes"/>
    <property type="match status" value="1"/>
</dbReference>
<sequence length="162" mass="17758">MQEEHCTDWVRLGSVLAVTVCALVLFSARAYSESAVFVGSEVCADCHDSEYQNYSQFSKKAHSGESVRIMAKDLTPAELKECFQCHTTGYGQPGGFESFEKTPEMADAGCEVCHGPGSLHVEERGDPDLIKGDLDIKDCETCHNPDRVRSFGFKPMLFGGAH</sequence>
<dbReference type="InterPro" id="IPR036280">
    <property type="entry name" value="Multihaem_cyt_sf"/>
</dbReference>
<dbReference type="OrthoDB" id="9814800at2"/>
<evidence type="ECO:0000259" key="1">
    <source>
        <dbReference type="Pfam" id="PF13435"/>
    </source>
</evidence>
<dbReference type="Proteomes" id="UP000190027">
    <property type="component" value="Unassembled WGS sequence"/>
</dbReference>
<name>A0A1T4X335_9BACT</name>
<evidence type="ECO:0000313" key="2">
    <source>
        <dbReference type="EMBL" id="SKA83578.1"/>
    </source>
</evidence>
<dbReference type="InterPro" id="IPR023155">
    <property type="entry name" value="Cyt_c-552/4"/>
</dbReference>
<dbReference type="EMBL" id="FUYC01000006">
    <property type="protein sequence ID" value="SKA83578.1"/>
    <property type="molecule type" value="Genomic_DNA"/>
</dbReference>
<feature type="domain" description="Cytochrome c-552/4" evidence="1">
    <location>
        <begin position="42"/>
        <end position="115"/>
    </location>
</feature>
<reference evidence="2 3" key="1">
    <citation type="submission" date="2017-02" db="EMBL/GenBank/DDBJ databases">
        <authorList>
            <person name="Peterson S.W."/>
        </authorList>
    </citation>
    <scope>NUCLEOTIDE SEQUENCE [LARGE SCALE GENOMIC DNA]</scope>
    <source>
        <strain evidence="2 3">DSM 16080</strain>
    </source>
</reference>
<organism evidence="2 3">
    <name type="scientific">Paucidesulfovibrio gracilis DSM 16080</name>
    <dbReference type="NCBI Taxonomy" id="1121449"/>
    <lineage>
        <taxon>Bacteria</taxon>
        <taxon>Pseudomonadati</taxon>
        <taxon>Thermodesulfobacteriota</taxon>
        <taxon>Desulfovibrionia</taxon>
        <taxon>Desulfovibrionales</taxon>
        <taxon>Desulfovibrionaceae</taxon>
        <taxon>Paucidesulfovibrio</taxon>
    </lineage>
</organism>
<dbReference type="Pfam" id="PF13435">
    <property type="entry name" value="Cytochrome_C554"/>
    <property type="match status" value="1"/>
</dbReference>
<protein>
    <submittedName>
        <fullName evidence="2">Cytochrome c554 and c-prime</fullName>
    </submittedName>
</protein>
<proteinExistence type="predicted"/>
<dbReference type="AlphaFoldDB" id="A0A1T4X335"/>
<dbReference type="Gene3D" id="1.10.1130.10">
    <property type="entry name" value="Flavocytochrome C3, Chain A"/>
    <property type="match status" value="1"/>
</dbReference>
<evidence type="ECO:0000313" key="3">
    <source>
        <dbReference type="Proteomes" id="UP000190027"/>
    </source>
</evidence>